<protein>
    <submittedName>
        <fullName evidence="1">Uncharacterized protein</fullName>
    </submittedName>
</protein>
<dbReference type="AlphaFoldDB" id="A0AAW9FQ78"/>
<sequence>MTPAEMKEACNTSLTGTRELGLDERQASVTLVLPEGFKPPPRFPRGYLLQVNDDGTRLRSFPSAKLLAWIKWVEAQA</sequence>
<reference evidence="1" key="1">
    <citation type="journal article" date="2023" name="Phytobiomes J">
        <title>Deciphering the key players within the bacterial microbiota associated with aerial crown gall tumors on rhododendron: Insights into the gallobiome.</title>
        <authorList>
            <person name="Kuzmanovic N."/>
            <person name="Nesme J."/>
            <person name="Wolf J."/>
            <person name="Neumann-Schaal M."/>
            <person name="Petersen J."/>
            <person name="Fernandez-Gnecco G."/>
            <person name="Sproeer C."/>
            <person name="Bunk B."/>
            <person name="Overmann J."/>
            <person name="Sorensen S.J."/>
            <person name="Idczak E."/>
            <person name="Smalla K."/>
        </authorList>
    </citation>
    <scope>NUCLEOTIDE SEQUENCE</scope>
    <source>
        <strain evidence="1">Rho-11.1</strain>
    </source>
</reference>
<dbReference type="RefSeq" id="WP_320203710.1">
    <property type="nucleotide sequence ID" value="NZ_CP192781.1"/>
</dbReference>
<accession>A0AAW9FQ78</accession>
<gene>
    <name evidence="1" type="ORF">RMR22_25480</name>
</gene>
<evidence type="ECO:0000313" key="1">
    <source>
        <dbReference type="EMBL" id="MDX8305594.1"/>
    </source>
</evidence>
<comment type="caution">
    <text evidence="1">The sequence shown here is derived from an EMBL/GenBank/DDBJ whole genome shotgun (WGS) entry which is preliminary data.</text>
</comment>
<dbReference type="EMBL" id="JAVRAF010000023">
    <property type="protein sequence ID" value="MDX8305594.1"/>
    <property type="molecule type" value="Genomic_DNA"/>
</dbReference>
<organism evidence="1">
    <name type="scientific">Agrobacterium rosae</name>
    <dbReference type="NCBI Taxonomy" id="1972867"/>
    <lineage>
        <taxon>Bacteria</taxon>
        <taxon>Pseudomonadati</taxon>
        <taxon>Pseudomonadota</taxon>
        <taxon>Alphaproteobacteria</taxon>
        <taxon>Hyphomicrobiales</taxon>
        <taxon>Rhizobiaceae</taxon>
        <taxon>Rhizobium/Agrobacterium group</taxon>
        <taxon>Agrobacterium</taxon>
    </lineage>
</organism>
<proteinExistence type="predicted"/>
<name>A0AAW9FQ78_9HYPH</name>